<keyword evidence="3 7" id="KW-0378">Hydrolase</keyword>
<dbReference type="InterPro" id="IPR006693">
    <property type="entry name" value="AB_hydrolase_lipase"/>
</dbReference>
<feature type="active site" description="Nucleophile" evidence="8">
    <location>
        <position position="155"/>
    </location>
</feature>
<evidence type="ECO:0000256" key="7">
    <source>
        <dbReference type="PIRNR" id="PIRNR000862"/>
    </source>
</evidence>
<dbReference type="PANTHER" id="PTHR11005">
    <property type="entry name" value="LYSOSOMAL ACID LIPASE-RELATED"/>
    <property type="match status" value="1"/>
</dbReference>
<feature type="signal peptide" evidence="9">
    <location>
        <begin position="1"/>
        <end position="22"/>
    </location>
</feature>
<evidence type="ECO:0000256" key="8">
    <source>
        <dbReference type="PIRSR" id="PIRSR000862-1"/>
    </source>
</evidence>
<dbReference type="OrthoDB" id="9974421at2759"/>
<evidence type="ECO:0000259" key="10">
    <source>
        <dbReference type="Pfam" id="PF00561"/>
    </source>
</evidence>
<dbReference type="Pfam" id="PF00561">
    <property type="entry name" value="Abhydrolase_1"/>
    <property type="match status" value="1"/>
</dbReference>
<gene>
    <name evidence="13" type="primary">LOC117640980</name>
</gene>
<protein>
    <recommendedName>
        <fullName evidence="7">Lipase</fullName>
    </recommendedName>
</protein>
<reference evidence="13" key="1">
    <citation type="submission" date="2025-08" db="UniProtKB">
        <authorList>
            <consortium name="RefSeq"/>
        </authorList>
    </citation>
    <scope>IDENTIFICATION</scope>
    <source>
        <tissue evidence="13">Total insect</tissue>
    </source>
</reference>
<keyword evidence="2 9" id="KW-0732">Signal</keyword>
<feature type="active site" description="Charge relay system" evidence="8">
    <location>
        <position position="329"/>
    </location>
</feature>
<evidence type="ECO:0000256" key="1">
    <source>
        <dbReference type="ARBA" id="ARBA00010701"/>
    </source>
</evidence>
<dbReference type="AlphaFoldDB" id="A0A6P8YCA1"/>
<accession>A0A6P8YCA1</accession>
<evidence type="ECO:0000313" key="12">
    <source>
        <dbReference type="Proteomes" id="UP000515158"/>
    </source>
</evidence>
<name>A0A6P8YCA1_THRPL</name>
<evidence type="ECO:0000256" key="4">
    <source>
        <dbReference type="ARBA" id="ARBA00022963"/>
    </source>
</evidence>
<keyword evidence="12" id="KW-1185">Reference proteome</keyword>
<dbReference type="KEGG" id="tpal:117640980"/>
<dbReference type="Proteomes" id="UP000515158">
    <property type="component" value="Unplaced"/>
</dbReference>
<dbReference type="PIRSF" id="PIRSF000862">
    <property type="entry name" value="Steryl_ester_lip"/>
    <property type="match status" value="1"/>
</dbReference>
<dbReference type="GO" id="GO:0016788">
    <property type="term" value="F:hydrolase activity, acting on ester bonds"/>
    <property type="evidence" value="ECO:0007669"/>
    <property type="project" value="InterPro"/>
</dbReference>
<dbReference type="RefSeq" id="XP_034233946.1">
    <property type="nucleotide sequence ID" value="XM_034378055.1"/>
</dbReference>
<evidence type="ECO:0000259" key="11">
    <source>
        <dbReference type="Pfam" id="PF04083"/>
    </source>
</evidence>
<feature type="domain" description="Partial AB-hydrolase lipase" evidence="11">
    <location>
        <begin position="28"/>
        <end position="60"/>
    </location>
</feature>
<feature type="domain" description="AB hydrolase-1" evidence="10">
    <location>
        <begin position="88"/>
        <end position="235"/>
    </location>
</feature>
<dbReference type="Gene3D" id="3.40.50.1820">
    <property type="entry name" value="alpha/beta hydrolase"/>
    <property type="match status" value="1"/>
</dbReference>
<evidence type="ECO:0000256" key="2">
    <source>
        <dbReference type="ARBA" id="ARBA00022729"/>
    </source>
</evidence>
<feature type="active site" description="Charge relay system" evidence="8">
    <location>
        <position position="360"/>
    </location>
</feature>
<comment type="similarity">
    <text evidence="1 7">Belongs to the AB hydrolase superfamily. Lipase family.</text>
</comment>
<evidence type="ECO:0000256" key="3">
    <source>
        <dbReference type="ARBA" id="ARBA00022801"/>
    </source>
</evidence>
<dbReference type="Pfam" id="PF04083">
    <property type="entry name" value="Abhydro_lipase"/>
    <property type="match status" value="1"/>
</dbReference>
<dbReference type="InParanoid" id="A0A6P8YCA1"/>
<proteinExistence type="inferred from homology"/>
<evidence type="ECO:0000313" key="13">
    <source>
        <dbReference type="RefSeq" id="XP_034233946.1"/>
    </source>
</evidence>
<evidence type="ECO:0000256" key="6">
    <source>
        <dbReference type="ARBA" id="ARBA00023180"/>
    </source>
</evidence>
<organism evidence="13">
    <name type="scientific">Thrips palmi</name>
    <name type="common">Melon thrips</name>
    <dbReference type="NCBI Taxonomy" id="161013"/>
    <lineage>
        <taxon>Eukaryota</taxon>
        <taxon>Metazoa</taxon>
        <taxon>Ecdysozoa</taxon>
        <taxon>Arthropoda</taxon>
        <taxon>Hexapoda</taxon>
        <taxon>Insecta</taxon>
        <taxon>Pterygota</taxon>
        <taxon>Neoptera</taxon>
        <taxon>Paraneoptera</taxon>
        <taxon>Thysanoptera</taxon>
        <taxon>Terebrantia</taxon>
        <taxon>Thripoidea</taxon>
        <taxon>Thripidae</taxon>
        <taxon>Thrips</taxon>
    </lineage>
</organism>
<dbReference type="InterPro" id="IPR000073">
    <property type="entry name" value="AB_hydrolase_1"/>
</dbReference>
<keyword evidence="5" id="KW-0443">Lipid metabolism</keyword>
<dbReference type="InterPro" id="IPR029058">
    <property type="entry name" value="AB_hydrolase_fold"/>
</dbReference>
<evidence type="ECO:0000256" key="5">
    <source>
        <dbReference type="ARBA" id="ARBA00023098"/>
    </source>
</evidence>
<keyword evidence="4 7" id="KW-0442">Lipid degradation</keyword>
<keyword evidence="6" id="KW-0325">Glycoprotein</keyword>
<sequence>MTYCSPMWGLALLLMVAVPCYTHRTPASIIQYNGYPAEVHNVTTKDGYILQLDRIPRPGARVVFLANQMAGSAASYLVLGKGKALAFLLYDAGFDVWLGNFRGTPFSLNHVHLKSSDDAFWKFGWHENGALDNPAMLEYVLARSGQRDLVFGAHSMGGTSFFVMASERPDLAARVRAAFLFAPAVFMTRTKDEHLLAVEPIVNITQAASERLHEHRRPTQLLEKVADELCTGATSAATATSRRQFCDIAGRAAGPHRFGYTSPLYFADGATVRQVLHTAQLAGSQRPAFRQYDYGSEAANVAQYGSPVPPDYRLDTITTPVYLYNGKGDLTCTPADQVLLKSRLRNVRRFFLSPNDAFGHYNFVRDRDIVKDMWQFVLADMKPFAKQSLLKKSISILRNFMKQFTKTFW</sequence>
<dbReference type="InterPro" id="IPR025483">
    <property type="entry name" value="Lipase_euk"/>
</dbReference>
<feature type="chain" id="PRO_5027695984" description="Lipase" evidence="9">
    <location>
        <begin position="23"/>
        <end position="409"/>
    </location>
</feature>
<evidence type="ECO:0000256" key="9">
    <source>
        <dbReference type="SAM" id="SignalP"/>
    </source>
</evidence>
<dbReference type="GO" id="GO:0016042">
    <property type="term" value="P:lipid catabolic process"/>
    <property type="evidence" value="ECO:0007669"/>
    <property type="project" value="UniProtKB-KW"/>
</dbReference>
<dbReference type="FunFam" id="3.40.50.1820:FF:000057">
    <property type="entry name" value="Lipase"/>
    <property type="match status" value="1"/>
</dbReference>
<dbReference type="GeneID" id="117640980"/>
<dbReference type="SUPFAM" id="SSF53474">
    <property type="entry name" value="alpha/beta-Hydrolases"/>
    <property type="match status" value="1"/>
</dbReference>